<organism evidence="1 2">
    <name type="scientific">Pseudotamlana agarivorans</name>
    <dbReference type="NCBI Taxonomy" id="481183"/>
    <lineage>
        <taxon>Bacteria</taxon>
        <taxon>Pseudomonadati</taxon>
        <taxon>Bacteroidota</taxon>
        <taxon>Flavobacteriia</taxon>
        <taxon>Flavobacteriales</taxon>
        <taxon>Flavobacteriaceae</taxon>
        <taxon>Pseudotamlana</taxon>
    </lineage>
</organism>
<comment type="caution">
    <text evidence="1">The sequence shown here is derived from an EMBL/GenBank/DDBJ whole genome shotgun (WGS) entry which is preliminary data.</text>
</comment>
<evidence type="ECO:0000313" key="1">
    <source>
        <dbReference type="EMBL" id="MBU2949450.1"/>
    </source>
</evidence>
<reference evidence="1" key="1">
    <citation type="submission" date="2021-05" db="EMBL/GenBank/DDBJ databases">
        <title>Draft genomes of bacteria isolated from model marine particles.</title>
        <authorList>
            <person name="Datta M.S."/>
            <person name="Schwartzman J.A."/>
            <person name="Enke T.N."/>
            <person name="Saavedra J."/>
            <person name="Cermak N."/>
            <person name="Cordero O.X."/>
        </authorList>
    </citation>
    <scope>NUCLEOTIDE SEQUENCE</scope>
    <source>
        <strain evidence="1">I2M19</strain>
    </source>
</reference>
<proteinExistence type="predicted"/>
<gene>
    <name evidence="1" type="ORF">KO493_01930</name>
</gene>
<dbReference type="Proteomes" id="UP001647509">
    <property type="component" value="Unassembled WGS sequence"/>
</dbReference>
<keyword evidence="2" id="KW-1185">Reference proteome</keyword>
<name>A0ACC5U5G1_9FLAO</name>
<accession>A0ACC5U5G1</accession>
<evidence type="ECO:0000313" key="2">
    <source>
        <dbReference type="Proteomes" id="UP001647509"/>
    </source>
</evidence>
<sequence>MKIFKILIPITFTCILLTSCNRNVPDYSITPEDETTLNSEYKWWVLTHKSYQKPGIYLYNESTGIIELELKLPKSLKSPHALAYDGESLWVGGIGENESLYQLNPDTGEIIAEIPNIITEGIAVQDNFIFYSNENSIYKMQKNGALVETIDTENTALTISDIAIDDNSLYYLRYSETAPVVKLNLTTKSESQMTEIATSGTYCLSFVDNKIITVSDLNAINQNSTRTGEIISSAQTPFEGWITAIAVHEIIIE</sequence>
<protein>
    <submittedName>
        <fullName evidence="1">DUF5050 domain-containing protein</fullName>
    </submittedName>
</protein>
<dbReference type="EMBL" id="JAHKPD010000007">
    <property type="protein sequence ID" value="MBU2949450.1"/>
    <property type="molecule type" value="Genomic_DNA"/>
</dbReference>